<organism evidence="1 2">
    <name type="scientific">Levilactobacillus paucivorans</name>
    <dbReference type="NCBI Taxonomy" id="616990"/>
    <lineage>
        <taxon>Bacteria</taxon>
        <taxon>Bacillati</taxon>
        <taxon>Bacillota</taxon>
        <taxon>Bacilli</taxon>
        <taxon>Lactobacillales</taxon>
        <taxon>Lactobacillaceae</taxon>
        <taxon>Levilactobacillus</taxon>
    </lineage>
</organism>
<reference evidence="1 2" key="1">
    <citation type="journal article" date="2015" name="Genome Announc.">
        <title>Expanding the biotechnology potential of lactobacilli through comparative genomics of 213 strains and associated genera.</title>
        <authorList>
            <person name="Sun Z."/>
            <person name="Harris H.M."/>
            <person name="McCann A."/>
            <person name="Guo C."/>
            <person name="Argimon S."/>
            <person name="Zhang W."/>
            <person name="Yang X."/>
            <person name="Jeffery I.B."/>
            <person name="Cooney J.C."/>
            <person name="Kagawa T.F."/>
            <person name="Liu W."/>
            <person name="Song Y."/>
            <person name="Salvetti E."/>
            <person name="Wrobel A."/>
            <person name="Rasinkangas P."/>
            <person name="Parkhill J."/>
            <person name="Rea M.C."/>
            <person name="O'Sullivan O."/>
            <person name="Ritari J."/>
            <person name="Douillard F.P."/>
            <person name="Paul Ross R."/>
            <person name="Yang R."/>
            <person name="Briner A.E."/>
            <person name="Felis G.E."/>
            <person name="de Vos W.M."/>
            <person name="Barrangou R."/>
            <person name="Klaenhammer T.R."/>
            <person name="Caufield P.W."/>
            <person name="Cui Y."/>
            <person name="Zhang H."/>
            <person name="O'Toole P.W."/>
        </authorList>
    </citation>
    <scope>NUCLEOTIDE SEQUENCE [LARGE SCALE GENOMIC DNA]</scope>
    <source>
        <strain evidence="1 2">DSM 22467</strain>
    </source>
</reference>
<proteinExistence type="predicted"/>
<dbReference type="Pfam" id="PF13707">
    <property type="entry name" value="RloB"/>
    <property type="match status" value="1"/>
</dbReference>
<dbReference type="PATRIC" id="fig|616990.3.peg.2113"/>
<dbReference type="EMBL" id="JQCA01000053">
    <property type="protein sequence ID" value="KRO03836.1"/>
    <property type="molecule type" value="Genomic_DNA"/>
</dbReference>
<sequence length="224" mass="25994">MSRHIGKKARQKKRILLPGSYLIVSEGTVTEVAYFNEWAKLINEAYQGISASPVVRVIGCGESNQKLVDYVKQEQALDEKIYENVWLVFDKDDFPDADFNTAIRTAKKLKWHAAWSNNCFELWYVLHFDYLTTAVDRKTYYDKLSRELVRNGLATDYQKNDQSILELLTPDRRQTAISRAKKLMASYAEYRATPNSQRDPATTVYVLVEELEKLVEAGRRLQQR</sequence>
<gene>
    <name evidence="1" type="ORF">IV54_GL002000</name>
</gene>
<protein>
    <recommendedName>
        <fullName evidence="3">Abortive phage resistance protein</fullName>
    </recommendedName>
</protein>
<name>A0A0R2LUF2_9LACO</name>
<evidence type="ECO:0000313" key="2">
    <source>
        <dbReference type="Proteomes" id="UP000051906"/>
    </source>
</evidence>
<keyword evidence="2" id="KW-1185">Reference proteome</keyword>
<dbReference type="AlphaFoldDB" id="A0A0R2LUF2"/>
<dbReference type="Proteomes" id="UP000051906">
    <property type="component" value="Unassembled WGS sequence"/>
</dbReference>
<dbReference type="InterPro" id="IPR025591">
    <property type="entry name" value="RloB"/>
</dbReference>
<dbReference type="OrthoDB" id="9796523at2"/>
<dbReference type="RefSeq" id="WP_057878447.1">
    <property type="nucleotide sequence ID" value="NZ_JQCA01000053.1"/>
</dbReference>
<comment type="caution">
    <text evidence="1">The sequence shown here is derived from an EMBL/GenBank/DDBJ whole genome shotgun (WGS) entry which is preliminary data.</text>
</comment>
<evidence type="ECO:0008006" key="3">
    <source>
        <dbReference type="Google" id="ProtNLM"/>
    </source>
</evidence>
<evidence type="ECO:0000313" key="1">
    <source>
        <dbReference type="EMBL" id="KRO03836.1"/>
    </source>
</evidence>
<accession>A0A0R2LUF2</accession>
<dbReference type="STRING" id="616990.IV54_GL002000"/>